<reference evidence="2" key="1">
    <citation type="submission" date="2023-03" db="EMBL/GenBank/DDBJ databases">
        <title>Massive genome expansion in bonnet fungi (Mycena s.s.) driven by repeated elements and novel gene families across ecological guilds.</title>
        <authorList>
            <consortium name="Lawrence Berkeley National Laboratory"/>
            <person name="Harder C.B."/>
            <person name="Miyauchi S."/>
            <person name="Viragh M."/>
            <person name="Kuo A."/>
            <person name="Thoen E."/>
            <person name="Andreopoulos B."/>
            <person name="Lu D."/>
            <person name="Skrede I."/>
            <person name="Drula E."/>
            <person name="Henrissat B."/>
            <person name="Morin E."/>
            <person name="Kohler A."/>
            <person name="Barry K."/>
            <person name="LaButti K."/>
            <person name="Morin E."/>
            <person name="Salamov A."/>
            <person name="Lipzen A."/>
            <person name="Mereny Z."/>
            <person name="Hegedus B."/>
            <person name="Baldrian P."/>
            <person name="Stursova M."/>
            <person name="Weitz H."/>
            <person name="Taylor A."/>
            <person name="Grigoriev I.V."/>
            <person name="Nagy L.G."/>
            <person name="Martin F."/>
            <person name="Kauserud H."/>
        </authorList>
    </citation>
    <scope>NUCLEOTIDE SEQUENCE</scope>
    <source>
        <strain evidence="2">CBHHK002</strain>
    </source>
</reference>
<dbReference type="Proteomes" id="UP001218218">
    <property type="component" value="Unassembled WGS sequence"/>
</dbReference>
<accession>A0AAD6ZYZ0</accession>
<name>A0AAD6ZYZ0_9AGAR</name>
<keyword evidence="3" id="KW-1185">Reference proteome</keyword>
<evidence type="ECO:0000256" key="1">
    <source>
        <dbReference type="SAM" id="MobiDB-lite"/>
    </source>
</evidence>
<dbReference type="AlphaFoldDB" id="A0AAD6ZYZ0"/>
<feature type="region of interest" description="Disordered" evidence="1">
    <location>
        <begin position="297"/>
        <end position="328"/>
    </location>
</feature>
<evidence type="ECO:0000313" key="3">
    <source>
        <dbReference type="Proteomes" id="UP001218218"/>
    </source>
</evidence>
<dbReference type="EMBL" id="JARIHO010000021">
    <property type="protein sequence ID" value="KAJ7346286.1"/>
    <property type="molecule type" value="Genomic_DNA"/>
</dbReference>
<feature type="region of interest" description="Disordered" evidence="1">
    <location>
        <begin position="240"/>
        <end position="259"/>
    </location>
</feature>
<feature type="compositionally biased region" description="Basic residues" evidence="1">
    <location>
        <begin position="319"/>
        <end position="328"/>
    </location>
</feature>
<feature type="region of interest" description="Disordered" evidence="1">
    <location>
        <begin position="135"/>
        <end position="176"/>
    </location>
</feature>
<organism evidence="2 3">
    <name type="scientific">Mycena albidolilacea</name>
    <dbReference type="NCBI Taxonomy" id="1033008"/>
    <lineage>
        <taxon>Eukaryota</taxon>
        <taxon>Fungi</taxon>
        <taxon>Dikarya</taxon>
        <taxon>Basidiomycota</taxon>
        <taxon>Agaricomycotina</taxon>
        <taxon>Agaricomycetes</taxon>
        <taxon>Agaricomycetidae</taxon>
        <taxon>Agaricales</taxon>
        <taxon>Marasmiineae</taxon>
        <taxon>Mycenaceae</taxon>
        <taxon>Mycena</taxon>
    </lineage>
</organism>
<evidence type="ECO:0000313" key="2">
    <source>
        <dbReference type="EMBL" id="KAJ7346286.1"/>
    </source>
</evidence>
<comment type="caution">
    <text evidence="2">The sequence shown here is derived from an EMBL/GenBank/DDBJ whole genome shotgun (WGS) entry which is preliminary data.</text>
</comment>
<sequence length="355" mass="38949">MSSPVSTYLSKAGEEVIRKLFKTVRATRYEDPVDQDSFLLGSAKLVLSFRAQVVSFAVVPELAECVFTIRSMMHSNNARLGTPLSDAFISLQDFAGEIVRKRQVIHDRKLAQADRARAAEGVAARLEHRAALEHAARVNNNPLPSPEEDEVSIPSATGDSGGDEASPVVRDPPASPIIDLTNTPVIAQAFPLSPLHDLQARLRSLSLSTPLTSPPHSLLSRSPSLPDLVPDFTLHPRKVPVKGGGWERGRTPAHHRRNVSTPVPIVQCHTVRLVPRPFGLPPNHLRTNYVDDWLESTQNSTGSRAHKRPSPGSSSRSRNPNHSRRRAAPKKVKRCFNCCAADHLVALCPMREVLN</sequence>
<protein>
    <submittedName>
        <fullName evidence="2">Uncharacterized protein</fullName>
    </submittedName>
</protein>
<proteinExistence type="predicted"/>
<gene>
    <name evidence="2" type="ORF">DFH08DRAFT_961729</name>
</gene>